<comment type="caution">
    <text evidence="2">The sequence shown here is derived from an EMBL/GenBank/DDBJ whole genome shotgun (WGS) entry which is preliminary data.</text>
</comment>
<evidence type="ECO:0000313" key="1">
    <source>
        <dbReference type="EMBL" id="PKW21085.1"/>
    </source>
</evidence>
<accession>A0A497URS8</accession>
<evidence type="ECO:0000313" key="2">
    <source>
        <dbReference type="EMBL" id="RLJ30276.1"/>
    </source>
</evidence>
<name>A0A497URS8_9FLAO</name>
<reference evidence="1 3" key="1">
    <citation type="submission" date="2017-12" db="EMBL/GenBank/DDBJ databases">
        <title>Genomic Encyclopedia of Type Strains, Phase III (KMG-III): the genomes of soil and plant-associated and newly described type strains.</title>
        <authorList>
            <person name="Whitman W."/>
        </authorList>
    </citation>
    <scope>NUCLEOTIDE SEQUENCE [LARGE SCALE GENOMIC DNA]</scope>
    <source>
        <strain evidence="1 3">IP-10</strain>
    </source>
</reference>
<evidence type="ECO:0000313" key="3">
    <source>
        <dbReference type="Proteomes" id="UP000233767"/>
    </source>
</evidence>
<gene>
    <name evidence="1" type="ORF">B0G92_2366</name>
    <name evidence="2" type="ORF">CLV50_1684</name>
</gene>
<keyword evidence="3" id="KW-1185">Reference proteome</keyword>
<organism evidence="2 4">
    <name type="scientific">Flavobacterium lindanitolerans</name>
    <dbReference type="NCBI Taxonomy" id="428988"/>
    <lineage>
        <taxon>Bacteria</taxon>
        <taxon>Pseudomonadati</taxon>
        <taxon>Bacteroidota</taxon>
        <taxon>Flavobacteriia</taxon>
        <taxon>Flavobacteriales</taxon>
        <taxon>Flavobacteriaceae</taxon>
        <taxon>Flavobacterium</taxon>
    </lineage>
</organism>
<dbReference type="Proteomes" id="UP000275027">
    <property type="component" value="Unassembled WGS sequence"/>
</dbReference>
<dbReference type="EMBL" id="PJND01000008">
    <property type="protein sequence ID" value="PKW21085.1"/>
    <property type="molecule type" value="Genomic_DNA"/>
</dbReference>
<dbReference type="AlphaFoldDB" id="A0A497URS8"/>
<sequence>MNAHTKMQNFKILTLIKTIIFNGIFNSPCHSKDLNLKEFDFLSVLIHRFKIKDWKCIFFNYFCGMVFAL</sequence>
<dbReference type="Proteomes" id="UP000233767">
    <property type="component" value="Unassembled WGS sequence"/>
</dbReference>
<dbReference type="EMBL" id="RCCB01000011">
    <property type="protein sequence ID" value="RLJ30276.1"/>
    <property type="molecule type" value="Genomic_DNA"/>
</dbReference>
<proteinExistence type="predicted"/>
<reference evidence="2 4" key="2">
    <citation type="submission" date="2018-10" db="EMBL/GenBank/DDBJ databases">
        <title>Genomic Encyclopedia of Archaeal and Bacterial Type Strains, Phase II (KMG-II): from individual species to whole genera.</title>
        <authorList>
            <person name="Goeker M."/>
        </authorList>
    </citation>
    <scope>NUCLEOTIDE SEQUENCE [LARGE SCALE GENOMIC DNA]</scope>
    <source>
        <strain evidence="2 4">DSM 21886</strain>
    </source>
</reference>
<protein>
    <submittedName>
        <fullName evidence="2">Uncharacterized protein</fullName>
    </submittedName>
</protein>
<evidence type="ECO:0000313" key="4">
    <source>
        <dbReference type="Proteomes" id="UP000275027"/>
    </source>
</evidence>